<dbReference type="EMBL" id="PXYK01000026">
    <property type="protein sequence ID" value="PSJ55688.1"/>
    <property type="molecule type" value="Genomic_DNA"/>
</dbReference>
<dbReference type="AlphaFoldDB" id="A0A2P7RZM9"/>
<reference evidence="2 3" key="1">
    <citation type="submission" date="2018-03" db="EMBL/GenBank/DDBJ databases">
        <title>The draft genome of Mesorhizobium sp. 6GN-30.</title>
        <authorList>
            <person name="Liu L."/>
            <person name="Li L."/>
            <person name="Wang T."/>
            <person name="Zhang X."/>
            <person name="Liang L."/>
        </authorList>
    </citation>
    <scope>NUCLEOTIDE SEQUENCE [LARGE SCALE GENOMIC DNA]</scope>
    <source>
        <strain evidence="2 3">6GN30</strain>
    </source>
</reference>
<feature type="signal peptide" evidence="1">
    <location>
        <begin position="1"/>
        <end position="21"/>
    </location>
</feature>
<accession>A0A2P7RZM9</accession>
<protein>
    <recommendedName>
        <fullName evidence="4">BA14K family protein</fullName>
    </recommendedName>
</protein>
<proteinExistence type="predicted"/>
<feature type="chain" id="PRO_5015167387" description="BA14K family protein" evidence="1">
    <location>
        <begin position="22"/>
        <end position="114"/>
    </location>
</feature>
<evidence type="ECO:0000313" key="2">
    <source>
        <dbReference type="EMBL" id="PSJ55688.1"/>
    </source>
</evidence>
<dbReference type="Proteomes" id="UP000241229">
    <property type="component" value="Unassembled WGS sequence"/>
</dbReference>
<keyword evidence="1" id="KW-0732">Signal</keyword>
<sequence>MMKTLLSGLMATALAASFAVAVPAPTNAATAFIPMAEQGRTDVHKASHTYRHWQRQQRRAERRAYRRAERRAYRRYARDRCYYYGDCYRGRYYGRSYGFRPRYYRPGISLHFDL</sequence>
<name>A0A2P7RZM9_9HYPH</name>
<comment type="caution">
    <text evidence="2">The sequence shown here is derived from an EMBL/GenBank/DDBJ whole genome shotgun (WGS) entry which is preliminary data.</text>
</comment>
<keyword evidence="3" id="KW-1185">Reference proteome</keyword>
<evidence type="ECO:0000256" key="1">
    <source>
        <dbReference type="SAM" id="SignalP"/>
    </source>
</evidence>
<evidence type="ECO:0008006" key="4">
    <source>
        <dbReference type="Google" id="ProtNLM"/>
    </source>
</evidence>
<evidence type="ECO:0000313" key="3">
    <source>
        <dbReference type="Proteomes" id="UP000241229"/>
    </source>
</evidence>
<gene>
    <name evidence="2" type="ORF">C7I84_22750</name>
</gene>
<organism evidence="2 3">
    <name type="scientific">Kumtagia ephedrae</name>
    <dbReference type="NCBI Taxonomy" id="2116701"/>
    <lineage>
        <taxon>Bacteria</taxon>
        <taxon>Pseudomonadati</taxon>
        <taxon>Pseudomonadota</taxon>
        <taxon>Alphaproteobacteria</taxon>
        <taxon>Hyphomicrobiales</taxon>
        <taxon>Phyllobacteriaceae</taxon>
        <taxon>Kumtagia</taxon>
    </lineage>
</organism>